<evidence type="ECO:0000313" key="1">
    <source>
        <dbReference type="EMBL" id="TCC19991.1"/>
    </source>
</evidence>
<gene>
    <name evidence="1" type="ORF">E0H50_37855</name>
</gene>
<dbReference type="RefSeq" id="WP_131295956.1">
    <property type="nucleotide sequence ID" value="NZ_SJKA01000022.1"/>
</dbReference>
<dbReference type="EMBL" id="SJKA01000022">
    <property type="protein sequence ID" value="TCC19991.1"/>
    <property type="molecule type" value="Genomic_DNA"/>
</dbReference>
<organism evidence="1 2">
    <name type="scientific">Kribbella sindirgiensis</name>
    <dbReference type="NCBI Taxonomy" id="1124744"/>
    <lineage>
        <taxon>Bacteria</taxon>
        <taxon>Bacillati</taxon>
        <taxon>Actinomycetota</taxon>
        <taxon>Actinomycetes</taxon>
        <taxon>Propionibacteriales</taxon>
        <taxon>Kribbellaceae</taxon>
        <taxon>Kribbella</taxon>
    </lineage>
</organism>
<evidence type="ECO:0000313" key="2">
    <source>
        <dbReference type="Proteomes" id="UP000292695"/>
    </source>
</evidence>
<name>A0A4R0I3C1_9ACTN</name>
<sequence length="71" mass="7965">MTRRPPASSEDYDRGWDDAMQLAAADVDDMARLADMSGSSLIEASDIRILAERLREEAEHSPGDRPYDPRD</sequence>
<protein>
    <submittedName>
        <fullName evidence="1">Uncharacterized protein</fullName>
    </submittedName>
</protein>
<keyword evidence="2" id="KW-1185">Reference proteome</keyword>
<dbReference type="AlphaFoldDB" id="A0A4R0I3C1"/>
<reference evidence="1 2" key="1">
    <citation type="submission" date="2019-02" db="EMBL/GenBank/DDBJ databases">
        <title>Kribbella capetownensis sp. nov. and Kribbella speibonae sp. nov., isolated from soil.</title>
        <authorList>
            <person name="Curtis S.M."/>
            <person name="Norton I."/>
            <person name="Everest G.J."/>
            <person name="Meyers P.R."/>
        </authorList>
    </citation>
    <scope>NUCLEOTIDE SEQUENCE [LARGE SCALE GENOMIC DNA]</scope>
    <source>
        <strain evidence="1 2">DSM 27082</strain>
    </source>
</reference>
<comment type="caution">
    <text evidence="1">The sequence shown here is derived from an EMBL/GenBank/DDBJ whole genome shotgun (WGS) entry which is preliminary data.</text>
</comment>
<proteinExistence type="predicted"/>
<dbReference type="Proteomes" id="UP000292695">
    <property type="component" value="Unassembled WGS sequence"/>
</dbReference>
<accession>A0A4R0I3C1</accession>